<proteinExistence type="inferred from homology"/>
<dbReference type="STRING" id="574349.SAMN05443545_105318"/>
<organism evidence="2 3">
    <name type="scientific">Aidingimonas halophila</name>
    <dbReference type="NCBI Taxonomy" id="574349"/>
    <lineage>
        <taxon>Bacteria</taxon>
        <taxon>Pseudomonadati</taxon>
        <taxon>Pseudomonadota</taxon>
        <taxon>Gammaproteobacteria</taxon>
        <taxon>Oceanospirillales</taxon>
        <taxon>Halomonadaceae</taxon>
        <taxon>Aidingimonas</taxon>
    </lineage>
</organism>
<dbReference type="EMBL" id="FNNI01000005">
    <property type="protein sequence ID" value="SDX45191.1"/>
    <property type="molecule type" value="Genomic_DNA"/>
</dbReference>
<comment type="similarity">
    <text evidence="1">Belongs to the HupJ family.</text>
</comment>
<dbReference type="Gene3D" id="3.30.1460.40">
    <property type="entry name" value="[NiFe]-hydrogenase assembly chaperone, HybE"/>
    <property type="match status" value="1"/>
</dbReference>
<evidence type="ECO:0008006" key="4">
    <source>
        <dbReference type="Google" id="ProtNLM"/>
    </source>
</evidence>
<dbReference type="RefSeq" id="WP_175529824.1">
    <property type="nucleotide sequence ID" value="NZ_BMXH01000003.1"/>
</dbReference>
<sequence>MQALSQSQYEELRELSRCYYRHHLSAFKHSAHRNSRLSVDLLCCQPWGDELCGALITPLALSLVLIPATPHRVVPADGEQRLKRLPDGEYPFVAEHLPDGRWLWRCQLLDDMHEFDGVEDANRLAQYLLQRVMTSSTGADHQG</sequence>
<keyword evidence="3" id="KW-1185">Reference proteome</keyword>
<protein>
    <recommendedName>
        <fullName evidence="4">[NiFe] hydrogenase assembly chaperone, HybE family</fullName>
    </recommendedName>
</protein>
<name>A0A1H3BTW7_9GAMM</name>
<dbReference type="InterPro" id="IPR023994">
    <property type="entry name" value="NiFe-hyd_HybE"/>
</dbReference>
<dbReference type="InterPro" id="IPR038530">
    <property type="entry name" value="NiFe-hyd_HybE_sf"/>
</dbReference>
<accession>A0A1H3BTW7</accession>
<dbReference type="Proteomes" id="UP000198500">
    <property type="component" value="Unassembled WGS sequence"/>
</dbReference>
<reference evidence="2 3" key="1">
    <citation type="submission" date="2016-10" db="EMBL/GenBank/DDBJ databases">
        <authorList>
            <person name="de Groot N.N."/>
        </authorList>
    </citation>
    <scope>NUCLEOTIDE SEQUENCE [LARGE SCALE GENOMIC DNA]</scope>
    <source>
        <strain evidence="2 3">DSM 19219</strain>
    </source>
</reference>
<dbReference type="AlphaFoldDB" id="A0A1H3BTW7"/>
<evidence type="ECO:0000313" key="3">
    <source>
        <dbReference type="Proteomes" id="UP000198500"/>
    </source>
</evidence>
<gene>
    <name evidence="2" type="ORF">SAMN05443545_105318</name>
</gene>
<dbReference type="Pfam" id="PF11939">
    <property type="entry name" value="NiFe-hyd_HybE"/>
    <property type="match status" value="1"/>
</dbReference>
<evidence type="ECO:0000313" key="2">
    <source>
        <dbReference type="EMBL" id="SDX45191.1"/>
    </source>
</evidence>
<evidence type="ECO:0000256" key="1">
    <source>
        <dbReference type="ARBA" id="ARBA00006532"/>
    </source>
</evidence>